<dbReference type="PANTHER" id="PTHR34414:SF1">
    <property type="entry name" value="SUBTILISIN-LIKE SERINE PROTEASE"/>
    <property type="match status" value="1"/>
</dbReference>
<evidence type="ECO:0000313" key="4">
    <source>
        <dbReference type="Proteomes" id="UP001152607"/>
    </source>
</evidence>
<comment type="caution">
    <text evidence="3">The sequence shown here is derived from an EMBL/GenBank/DDBJ whole genome shotgun (WGS) entry which is preliminary data.</text>
</comment>
<sequence>MTSPPSLTPPFTERHIPPVKSRHSGNAPTGDANQDQNTTQQPVLESVTNIPLTALESLPTIAGRNGEVYLTKNKIGEFLQWDLDLKRLNLVHGHLWMAGRPMRGRPLHRYKMLGLEILPTQQMDLHFLRYSDRLMIKPLAEYMLDHAFWVEHICPHKTLHENACGLLLSYVWLLTSPIDLKLAHEIYLLPSFVTWAWWKTFVTDFESHIDLNALDKVNKRFHFGELRLSRINSIFRIRYAPTHFVRGYLYGYNRYVVYFQRRFGWILIVFVFFSLVLAAMQVGASVEPLQSNQDFIRSCYVFVVFSMLAVAAILGAVGLMFMCIYIYNMGKAIAHVFKAARERKRVVHESKKP</sequence>
<proteinExistence type="predicted"/>
<dbReference type="EMBL" id="CAOQHR010000007">
    <property type="protein sequence ID" value="CAI6337316.1"/>
    <property type="molecule type" value="Genomic_DNA"/>
</dbReference>
<reference evidence="3" key="1">
    <citation type="submission" date="2023-01" db="EMBL/GenBank/DDBJ databases">
        <authorList>
            <person name="Van Ghelder C."/>
            <person name="Rancurel C."/>
        </authorList>
    </citation>
    <scope>NUCLEOTIDE SEQUENCE</scope>
    <source>
        <strain evidence="3">CNCM I-4278</strain>
    </source>
</reference>
<dbReference type="PANTHER" id="PTHR34414">
    <property type="entry name" value="HET DOMAIN-CONTAINING PROTEIN-RELATED"/>
    <property type="match status" value="1"/>
</dbReference>
<keyword evidence="2" id="KW-0472">Membrane</keyword>
<dbReference type="OrthoDB" id="5086500at2759"/>
<feature type="compositionally biased region" description="Polar residues" evidence="1">
    <location>
        <begin position="24"/>
        <end position="39"/>
    </location>
</feature>
<gene>
    <name evidence="3" type="ORF">PDIGIT_LOCUS10427</name>
</gene>
<dbReference type="AlphaFoldDB" id="A0A9W4ULZ8"/>
<dbReference type="Proteomes" id="UP001152607">
    <property type="component" value="Unassembled WGS sequence"/>
</dbReference>
<keyword evidence="2" id="KW-0812">Transmembrane</keyword>
<dbReference type="InterPro" id="IPR046536">
    <property type="entry name" value="DUF6601"/>
</dbReference>
<dbReference type="Pfam" id="PF20246">
    <property type="entry name" value="DUF6601"/>
    <property type="match status" value="1"/>
</dbReference>
<feature type="transmembrane region" description="Helical" evidence="2">
    <location>
        <begin position="263"/>
        <end position="280"/>
    </location>
</feature>
<evidence type="ECO:0000313" key="3">
    <source>
        <dbReference type="EMBL" id="CAI6337316.1"/>
    </source>
</evidence>
<keyword evidence="2" id="KW-1133">Transmembrane helix</keyword>
<feature type="region of interest" description="Disordered" evidence="1">
    <location>
        <begin position="1"/>
        <end position="39"/>
    </location>
</feature>
<feature type="transmembrane region" description="Helical" evidence="2">
    <location>
        <begin position="300"/>
        <end position="327"/>
    </location>
</feature>
<accession>A0A9W4ULZ8</accession>
<protein>
    <submittedName>
        <fullName evidence="3">Uncharacterized protein</fullName>
    </submittedName>
</protein>
<keyword evidence="4" id="KW-1185">Reference proteome</keyword>
<evidence type="ECO:0000256" key="2">
    <source>
        <dbReference type="SAM" id="Phobius"/>
    </source>
</evidence>
<organism evidence="3 4">
    <name type="scientific">Periconia digitata</name>
    <dbReference type="NCBI Taxonomy" id="1303443"/>
    <lineage>
        <taxon>Eukaryota</taxon>
        <taxon>Fungi</taxon>
        <taxon>Dikarya</taxon>
        <taxon>Ascomycota</taxon>
        <taxon>Pezizomycotina</taxon>
        <taxon>Dothideomycetes</taxon>
        <taxon>Pleosporomycetidae</taxon>
        <taxon>Pleosporales</taxon>
        <taxon>Massarineae</taxon>
        <taxon>Periconiaceae</taxon>
        <taxon>Periconia</taxon>
    </lineage>
</organism>
<name>A0A9W4ULZ8_9PLEO</name>
<evidence type="ECO:0000256" key="1">
    <source>
        <dbReference type="SAM" id="MobiDB-lite"/>
    </source>
</evidence>